<dbReference type="EnsemblMetazoa" id="GMOY004496-RA">
    <property type="protein sequence ID" value="GMOY004496-PA"/>
    <property type="gene ID" value="GMOY004496"/>
</dbReference>
<keyword evidence="2" id="KW-1185">Reference proteome</keyword>
<accession>A0A1B0FL02</accession>
<sequence>MANTLEDKSMWEHGEELGEEVLRMSTDEIVSGIRVPYLVSNVIELLDMEALEDEDGGAVLVLDNQ</sequence>
<dbReference type="AlphaFoldDB" id="A0A1B0FL02"/>
<organism evidence="1 2">
    <name type="scientific">Glossina morsitans morsitans</name>
    <name type="common">Savannah tsetse fly</name>
    <dbReference type="NCBI Taxonomy" id="37546"/>
    <lineage>
        <taxon>Eukaryota</taxon>
        <taxon>Metazoa</taxon>
        <taxon>Ecdysozoa</taxon>
        <taxon>Arthropoda</taxon>
        <taxon>Hexapoda</taxon>
        <taxon>Insecta</taxon>
        <taxon>Pterygota</taxon>
        <taxon>Neoptera</taxon>
        <taxon>Endopterygota</taxon>
        <taxon>Diptera</taxon>
        <taxon>Brachycera</taxon>
        <taxon>Muscomorpha</taxon>
        <taxon>Hippoboscoidea</taxon>
        <taxon>Glossinidae</taxon>
        <taxon>Glossina</taxon>
    </lineage>
</organism>
<evidence type="ECO:0000313" key="2">
    <source>
        <dbReference type="Proteomes" id="UP000092444"/>
    </source>
</evidence>
<protein>
    <submittedName>
        <fullName evidence="1">Uncharacterized protein</fullName>
    </submittedName>
</protein>
<dbReference type="EMBL" id="CCAG010013161">
    <property type="status" value="NOT_ANNOTATED_CDS"/>
    <property type="molecule type" value="Genomic_DNA"/>
</dbReference>
<dbReference type="Proteomes" id="UP000092444">
    <property type="component" value="Unassembled WGS sequence"/>
</dbReference>
<reference evidence="1" key="1">
    <citation type="submission" date="2020-05" db="UniProtKB">
        <authorList>
            <consortium name="EnsemblMetazoa"/>
        </authorList>
    </citation>
    <scope>IDENTIFICATION</scope>
    <source>
        <strain evidence="1">Yale</strain>
    </source>
</reference>
<dbReference type="VEuPathDB" id="VectorBase:GMOY004496"/>
<dbReference type="STRING" id="37546.A0A1B0FL02"/>
<evidence type="ECO:0000313" key="1">
    <source>
        <dbReference type="EnsemblMetazoa" id="GMOY004496-PA"/>
    </source>
</evidence>
<proteinExistence type="predicted"/>
<name>A0A1B0FL02_GLOMM</name>